<name>D6X3Y6_TRICA</name>
<proteinExistence type="predicted"/>
<dbReference type="PhylomeDB" id="D6X3Y6"/>
<evidence type="ECO:0000313" key="3">
    <source>
        <dbReference type="EMBL" id="EEZ97351.1"/>
    </source>
</evidence>
<keyword evidence="4" id="KW-1185">Reference proteome</keyword>
<dbReference type="HOGENOM" id="CLU_1973333_0_0_1"/>
<dbReference type="InterPro" id="IPR006823">
    <property type="entry name" value="Ceramidase_alk"/>
</dbReference>
<sequence length="127" mass="13924">MCHYFFPLKHVFRNTDCLCYGGGVAIWRSSGRGGDSKVIGVASGGKKFKLEIELFHQEDTFEVTGPVKFIHQYVDMLNEKATITLANGTQQEIRGCPPAMGYSFAGDTTDGPGEFDFAQGTTTDNPF</sequence>
<evidence type="ECO:0000256" key="1">
    <source>
        <dbReference type="ARBA" id="ARBA00019235"/>
    </source>
</evidence>
<reference evidence="3 4" key="1">
    <citation type="journal article" date="2008" name="Nature">
        <title>The genome of the model beetle and pest Tribolium castaneum.</title>
        <authorList>
            <consortium name="Tribolium Genome Sequencing Consortium"/>
            <person name="Richards S."/>
            <person name="Gibbs R.A."/>
            <person name="Weinstock G.M."/>
            <person name="Brown S.J."/>
            <person name="Denell R."/>
            <person name="Beeman R.W."/>
            <person name="Gibbs R."/>
            <person name="Beeman R.W."/>
            <person name="Brown S.J."/>
            <person name="Bucher G."/>
            <person name="Friedrich M."/>
            <person name="Grimmelikhuijzen C.J."/>
            <person name="Klingler M."/>
            <person name="Lorenzen M."/>
            <person name="Richards S."/>
            <person name="Roth S."/>
            <person name="Schroder R."/>
            <person name="Tautz D."/>
            <person name="Zdobnov E.M."/>
            <person name="Muzny D."/>
            <person name="Gibbs R.A."/>
            <person name="Weinstock G.M."/>
            <person name="Attaway T."/>
            <person name="Bell S."/>
            <person name="Buhay C.J."/>
            <person name="Chandrabose M.N."/>
            <person name="Chavez D."/>
            <person name="Clerk-Blankenburg K.P."/>
            <person name="Cree A."/>
            <person name="Dao M."/>
            <person name="Davis C."/>
            <person name="Chacko J."/>
            <person name="Dinh H."/>
            <person name="Dugan-Rocha S."/>
            <person name="Fowler G."/>
            <person name="Garner T.T."/>
            <person name="Garnes J."/>
            <person name="Gnirke A."/>
            <person name="Hawes A."/>
            <person name="Hernandez J."/>
            <person name="Hines S."/>
            <person name="Holder M."/>
            <person name="Hume J."/>
            <person name="Jhangiani S.N."/>
            <person name="Joshi V."/>
            <person name="Khan Z.M."/>
            <person name="Jackson L."/>
            <person name="Kovar C."/>
            <person name="Kowis A."/>
            <person name="Lee S."/>
            <person name="Lewis L.R."/>
            <person name="Margolis J."/>
            <person name="Morgan M."/>
            <person name="Nazareth L.V."/>
            <person name="Nguyen N."/>
            <person name="Okwuonu G."/>
            <person name="Parker D."/>
            <person name="Richards S."/>
            <person name="Ruiz S.J."/>
            <person name="Santibanez J."/>
            <person name="Savard J."/>
            <person name="Scherer S.E."/>
            <person name="Schneider B."/>
            <person name="Sodergren E."/>
            <person name="Tautz D."/>
            <person name="Vattahil S."/>
            <person name="Villasana D."/>
            <person name="White C.S."/>
            <person name="Wright R."/>
            <person name="Park Y."/>
            <person name="Beeman R.W."/>
            <person name="Lord J."/>
            <person name="Oppert B."/>
            <person name="Lorenzen M."/>
            <person name="Brown S."/>
            <person name="Wang L."/>
            <person name="Savard J."/>
            <person name="Tautz D."/>
            <person name="Richards S."/>
            <person name="Weinstock G."/>
            <person name="Gibbs R.A."/>
            <person name="Liu Y."/>
            <person name="Worley K."/>
            <person name="Weinstock G."/>
            <person name="Elsik C.G."/>
            <person name="Reese J.T."/>
            <person name="Elhaik E."/>
            <person name="Landan G."/>
            <person name="Graur D."/>
            <person name="Arensburger P."/>
            <person name="Atkinson P."/>
            <person name="Beeman R.W."/>
            <person name="Beidler J."/>
            <person name="Brown S.J."/>
            <person name="Demuth J.P."/>
            <person name="Drury D.W."/>
            <person name="Du Y.Z."/>
            <person name="Fujiwara H."/>
            <person name="Lorenzen M."/>
            <person name="Maselli V."/>
            <person name="Osanai M."/>
            <person name="Park Y."/>
            <person name="Robertson H.M."/>
            <person name="Tu Z."/>
            <person name="Wang J.J."/>
            <person name="Wang S."/>
            <person name="Richards S."/>
            <person name="Song H."/>
            <person name="Zhang L."/>
            <person name="Sodergren E."/>
            <person name="Werner D."/>
            <person name="Stanke M."/>
            <person name="Morgenstern B."/>
            <person name="Solovyev V."/>
            <person name="Kosarev P."/>
            <person name="Brown G."/>
            <person name="Chen H.C."/>
            <person name="Ermolaeva O."/>
            <person name="Hlavina W."/>
            <person name="Kapustin Y."/>
            <person name="Kiryutin B."/>
            <person name="Kitts P."/>
            <person name="Maglott D."/>
            <person name="Pruitt K."/>
            <person name="Sapojnikov V."/>
            <person name="Souvorov A."/>
            <person name="Mackey A.J."/>
            <person name="Waterhouse R.M."/>
            <person name="Wyder S."/>
            <person name="Zdobnov E.M."/>
            <person name="Zdobnov E.M."/>
            <person name="Wyder S."/>
            <person name="Kriventseva E.V."/>
            <person name="Kadowaki T."/>
            <person name="Bork P."/>
            <person name="Aranda M."/>
            <person name="Bao R."/>
            <person name="Beermann A."/>
            <person name="Berns N."/>
            <person name="Bolognesi R."/>
            <person name="Bonneton F."/>
            <person name="Bopp D."/>
            <person name="Brown S.J."/>
            <person name="Bucher G."/>
            <person name="Butts T."/>
            <person name="Chaumot A."/>
            <person name="Denell R.E."/>
            <person name="Ferrier D.E."/>
            <person name="Friedrich M."/>
            <person name="Gordon C.M."/>
            <person name="Jindra M."/>
            <person name="Klingler M."/>
            <person name="Lan Q."/>
            <person name="Lattorff H.M."/>
            <person name="Laudet V."/>
            <person name="von Levetsow C."/>
            <person name="Liu Z."/>
            <person name="Lutz R."/>
            <person name="Lynch J.A."/>
            <person name="da Fonseca R.N."/>
            <person name="Posnien N."/>
            <person name="Reuter R."/>
            <person name="Roth S."/>
            <person name="Savard J."/>
            <person name="Schinko J.B."/>
            <person name="Schmitt C."/>
            <person name="Schoppmeier M."/>
            <person name="Schroder R."/>
            <person name="Shippy T.D."/>
            <person name="Simonnet F."/>
            <person name="Marques-Souza H."/>
            <person name="Tautz D."/>
            <person name="Tomoyasu Y."/>
            <person name="Trauner J."/>
            <person name="Van der Zee M."/>
            <person name="Vervoort M."/>
            <person name="Wittkopp N."/>
            <person name="Wimmer E.A."/>
            <person name="Yang X."/>
            <person name="Jones A.K."/>
            <person name="Sattelle D.B."/>
            <person name="Ebert P.R."/>
            <person name="Nelson D."/>
            <person name="Scott J.G."/>
            <person name="Beeman R.W."/>
            <person name="Muthukrishnan S."/>
            <person name="Kramer K.J."/>
            <person name="Arakane Y."/>
            <person name="Beeman R.W."/>
            <person name="Zhu Q."/>
            <person name="Hogenkamp D."/>
            <person name="Dixit R."/>
            <person name="Oppert B."/>
            <person name="Jiang H."/>
            <person name="Zou Z."/>
            <person name="Marshall J."/>
            <person name="Elpidina E."/>
            <person name="Vinokurov K."/>
            <person name="Oppert C."/>
            <person name="Zou Z."/>
            <person name="Evans J."/>
            <person name="Lu Z."/>
            <person name="Zhao P."/>
            <person name="Sumathipala N."/>
            <person name="Altincicek B."/>
            <person name="Vilcinskas A."/>
            <person name="Williams M."/>
            <person name="Hultmark D."/>
            <person name="Hetru C."/>
            <person name="Jiang H."/>
            <person name="Grimmelikhuijzen C.J."/>
            <person name="Hauser F."/>
            <person name="Cazzamali G."/>
            <person name="Williamson M."/>
            <person name="Park Y."/>
            <person name="Li B."/>
            <person name="Tanaka Y."/>
            <person name="Predel R."/>
            <person name="Neupert S."/>
            <person name="Schachtner J."/>
            <person name="Verleyen P."/>
            <person name="Raible F."/>
            <person name="Bork P."/>
            <person name="Friedrich M."/>
            <person name="Walden K.K."/>
            <person name="Robertson H.M."/>
            <person name="Angeli S."/>
            <person name="Foret S."/>
            <person name="Bucher G."/>
            <person name="Schuetz S."/>
            <person name="Maleszka R."/>
            <person name="Wimmer E.A."/>
            <person name="Beeman R.W."/>
            <person name="Lorenzen M."/>
            <person name="Tomoyasu Y."/>
            <person name="Miller S.C."/>
            <person name="Grossmann D."/>
            <person name="Bucher G."/>
        </authorList>
    </citation>
    <scope>NUCLEOTIDE SEQUENCE [LARGE SCALE GENOMIC DNA]</scope>
    <source>
        <strain evidence="3 4">Georgia GA2</strain>
    </source>
</reference>
<dbReference type="eggNOG" id="KOG2232">
    <property type="taxonomic scope" value="Eukaryota"/>
</dbReference>
<dbReference type="Pfam" id="PF04734">
    <property type="entry name" value="Ceramidase_alk"/>
    <property type="match status" value="1"/>
</dbReference>
<dbReference type="PANTHER" id="PTHR12670">
    <property type="entry name" value="CERAMIDASE"/>
    <property type="match status" value="1"/>
</dbReference>
<dbReference type="GO" id="GO:0016020">
    <property type="term" value="C:membrane"/>
    <property type="evidence" value="ECO:0007669"/>
    <property type="project" value="GOC"/>
</dbReference>
<protein>
    <recommendedName>
        <fullName evidence="1">Neutral ceramidase</fullName>
    </recommendedName>
</protein>
<reference evidence="3 4" key="2">
    <citation type="journal article" date="2010" name="Nucleic Acids Res.">
        <title>BeetleBase in 2010: revisions to provide comprehensive genomic information for Tribolium castaneum.</title>
        <authorList>
            <person name="Kim H.S."/>
            <person name="Murphy T."/>
            <person name="Xia J."/>
            <person name="Caragea D."/>
            <person name="Park Y."/>
            <person name="Beeman R.W."/>
            <person name="Lorenzen M.D."/>
            <person name="Butcher S."/>
            <person name="Manak J.R."/>
            <person name="Brown S.J."/>
        </authorList>
    </citation>
    <scope>GENOME REANNOTATION</scope>
    <source>
        <strain evidence="3 4">Georgia GA2</strain>
    </source>
</reference>
<dbReference type="GO" id="GO:0046514">
    <property type="term" value="P:ceramide catabolic process"/>
    <property type="evidence" value="ECO:0007669"/>
    <property type="project" value="InterPro"/>
</dbReference>
<dbReference type="GO" id="GO:0017040">
    <property type="term" value="F:N-acylsphingosine amidohydrolase activity"/>
    <property type="evidence" value="ECO:0007669"/>
    <property type="project" value="InterPro"/>
</dbReference>
<gene>
    <name evidence="3" type="primary">GLEAN_11168</name>
    <name evidence="3" type="ORF">TcasGA2_TC011168</name>
</gene>
<organism evidence="3 4">
    <name type="scientific">Tribolium castaneum</name>
    <name type="common">Red flour beetle</name>
    <dbReference type="NCBI Taxonomy" id="7070"/>
    <lineage>
        <taxon>Eukaryota</taxon>
        <taxon>Metazoa</taxon>
        <taxon>Ecdysozoa</taxon>
        <taxon>Arthropoda</taxon>
        <taxon>Hexapoda</taxon>
        <taxon>Insecta</taxon>
        <taxon>Pterygota</taxon>
        <taxon>Neoptera</taxon>
        <taxon>Endopterygota</taxon>
        <taxon>Coleoptera</taxon>
        <taxon>Polyphaga</taxon>
        <taxon>Cucujiformia</taxon>
        <taxon>Tenebrionidae</taxon>
        <taxon>Tenebrionidae incertae sedis</taxon>
        <taxon>Tribolium</taxon>
    </lineage>
</organism>
<dbReference type="InterPro" id="IPR031329">
    <property type="entry name" value="NEUT/ALK_ceramidase_N"/>
</dbReference>
<dbReference type="PANTHER" id="PTHR12670:SF1">
    <property type="entry name" value="NEUTRAL CERAMIDASE"/>
    <property type="match status" value="1"/>
</dbReference>
<evidence type="ECO:0000313" key="4">
    <source>
        <dbReference type="Proteomes" id="UP000007266"/>
    </source>
</evidence>
<dbReference type="AlphaFoldDB" id="D6X3Y6"/>
<dbReference type="Proteomes" id="UP000007266">
    <property type="component" value="Linkage group 10"/>
</dbReference>
<dbReference type="EMBL" id="KQ971379">
    <property type="protein sequence ID" value="EEZ97351.1"/>
    <property type="molecule type" value="Genomic_DNA"/>
</dbReference>
<accession>D6X3Y6</accession>
<feature type="domain" description="Neutral/alkaline non-lysosomal ceramidase N-terminal" evidence="2">
    <location>
        <begin position="23"/>
        <end position="127"/>
    </location>
</feature>
<evidence type="ECO:0000259" key="2">
    <source>
        <dbReference type="Pfam" id="PF04734"/>
    </source>
</evidence>